<dbReference type="SUPFAM" id="SSF81383">
    <property type="entry name" value="F-box domain"/>
    <property type="match status" value="1"/>
</dbReference>
<proteinExistence type="predicted"/>
<gene>
    <name evidence="2" type="ORF">EJB05_11823</name>
</gene>
<dbReference type="InterPro" id="IPR036047">
    <property type="entry name" value="F-box-like_dom_sf"/>
</dbReference>
<dbReference type="AlphaFoldDB" id="A0A5J9VPZ4"/>
<accession>A0A5J9VPZ4</accession>
<evidence type="ECO:0000313" key="3">
    <source>
        <dbReference type="Proteomes" id="UP000324897"/>
    </source>
</evidence>
<reference evidence="2 3" key="1">
    <citation type="journal article" date="2019" name="Sci. Rep.">
        <title>A high-quality genome of Eragrostis curvula grass provides insights into Poaceae evolution and supports new strategies to enhance forage quality.</title>
        <authorList>
            <person name="Carballo J."/>
            <person name="Santos B.A.C.M."/>
            <person name="Zappacosta D."/>
            <person name="Garbus I."/>
            <person name="Selva J.P."/>
            <person name="Gallo C.A."/>
            <person name="Diaz A."/>
            <person name="Albertini E."/>
            <person name="Caccamo M."/>
            <person name="Echenique V."/>
        </authorList>
    </citation>
    <scope>NUCLEOTIDE SEQUENCE [LARGE SCALE GENOMIC DNA]</scope>
    <source>
        <strain evidence="3">cv. Victoria</strain>
        <tissue evidence="2">Leaf</tissue>
    </source>
</reference>
<feature type="domain" description="F-box" evidence="1">
    <location>
        <begin position="20"/>
        <end position="61"/>
    </location>
</feature>
<sequence>MASPAQPIGDRHSPQPLPTLTDDLLEDILLRLPTPTDLARACAACSSFRRIITDRAFLRRFRAIHPPPLLGFVPYKQSDFYPAQPRHHSAPLARALTDAADFSYSFVPTGRWLTPWRTLDVRQGRVLIECSPPYALEHQSLNMRPVDLVLAVCDPIFRRYVLLPTIPADLAAKDKRLCDFGLFLVPTGDDEETSFRVMCIASNNTRMVAFLYSSVTGQWCIVASPSWRSLGTVATLGLGGFSIFDYSQGCFFWTPWRERLLVLDTVRWSSLSSKTFHTDTVSLTLVSLALLWVKKGPLRCFFLVIRLTYFSFMSPSKMAINLLTNDSWRMLYNCPESILRARYALQKNIRLMIIVCWTSRLLNLRRSEVCRSTSSVFWRTLASHRHCQNPAYELSIMWCLGRCMEDGYLGAAFLLMECSQALGF</sequence>
<dbReference type="Proteomes" id="UP000324897">
    <property type="component" value="Chromosome 4"/>
</dbReference>
<evidence type="ECO:0000313" key="2">
    <source>
        <dbReference type="EMBL" id="TVU38452.1"/>
    </source>
</evidence>
<dbReference type="PANTHER" id="PTHR31264">
    <property type="entry name" value="OS07G0554500 PROTEIN-RELATED"/>
    <property type="match status" value="1"/>
</dbReference>
<comment type="caution">
    <text evidence="2">The sequence shown here is derived from an EMBL/GenBank/DDBJ whole genome shotgun (WGS) entry which is preliminary data.</text>
</comment>
<dbReference type="InterPro" id="IPR001810">
    <property type="entry name" value="F-box_dom"/>
</dbReference>
<dbReference type="SMART" id="SM00256">
    <property type="entry name" value="FBOX"/>
    <property type="match status" value="1"/>
</dbReference>
<dbReference type="Pfam" id="PF00646">
    <property type="entry name" value="F-box"/>
    <property type="match status" value="1"/>
</dbReference>
<dbReference type="EMBL" id="RWGY01000007">
    <property type="protein sequence ID" value="TVU38452.1"/>
    <property type="molecule type" value="Genomic_DNA"/>
</dbReference>
<keyword evidence="3" id="KW-1185">Reference proteome</keyword>
<evidence type="ECO:0000259" key="1">
    <source>
        <dbReference type="SMART" id="SM00256"/>
    </source>
</evidence>
<protein>
    <recommendedName>
        <fullName evidence="1">F-box domain-containing protein</fullName>
    </recommendedName>
</protein>
<feature type="non-terminal residue" evidence="2">
    <location>
        <position position="1"/>
    </location>
</feature>
<dbReference type="PANTHER" id="PTHR31264:SF11">
    <property type="entry name" value="OS07G0555100 PROTEIN"/>
    <property type="match status" value="1"/>
</dbReference>
<dbReference type="Gramene" id="TVU38452">
    <property type="protein sequence ID" value="TVU38452"/>
    <property type="gene ID" value="EJB05_11823"/>
</dbReference>
<organism evidence="2 3">
    <name type="scientific">Eragrostis curvula</name>
    <name type="common">weeping love grass</name>
    <dbReference type="NCBI Taxonomy" id="38414"/>
    <lineage>
        <taxon>Eukaryota</taxon>
        <taxon>Viridiplantae</taxon>
        <taxon>Streptophyta</taxon>
        <taxon>Embryophyta</taxon>
        <taxon>Tracheophyta</taxon>
        <taxon>Spermatophyta</taxon>
        <taxon>Magnoliopsida</taxon>
        <taxon>Liliopsida</taxon>
        <taxon>Poales</taxon>
        <taxon>Poaceae</taxon>
        <taxon>PACMAD clade</taxon>
        <taxon>Chloridoideae</taxon>
        <taxon>Eragrostideae</taxon>
        <taxon>Eragrostidinae</taxon>
        <taxon>Eragrostis</taxon>
    </lineage>
</organism>
<dbReference type="OrthoDB" id="655770at2759"/>
<name>A0A5J9VPZ4_9POAL</name>